<protein>
    <recommendedName>
        <fullName evidence="4">DUF834 domain-containing protein</fullName>
    </recommendedName>
</protein>
<feature type="compositionally biased region" description="Basic residues" evidence="1">
    <location>
        <begin position="117"/>
        <end position="129"/>
    </location>
</feature>
<reference evidence="2" key="1">
    <citation type="submission" date="2015-04" db="UniProtKB">
        <authorList>
            <consortium name="EnsemblPlants"/>
        </authorList>
    </citation>
    <scope>IDENTIFICATION</scope>
    <source>
        <strain evidence="2">SL10</strain>
    </source>
</reference>
<sequence>MASGGFGISNGDADGPEVVVMRAIRRGDNDGGAVSGCCRPATSSNNLDNNPLVAAPGHHKMATLGGLVWGRGDLFFSLALSLGNPTAWKDWEHGQMSSSCLMACRRRSAGAVATHRSQPRRRRATRLRVKAQPSGQQRRRPRTPFSPWGVVCVNFPALSEGVLQVKTMSWLLRTSGSGTQCCILVGGIV</sequence>
<proteinExistence type="predicted"/>
<dbReference type="HOGENOM" id="CLU_1436564_0_0_1"/>
<accession>A0A0E0HE25</accession>
<dbReference type="AlphaFoldDB" id="A0A0E0HE25"/>
<dbReference type="Proteomes" id="UP000006591">
    <property type="component" value="Chromosome 5"/>
</dbReference>
<evidence type="ECO:0000313" key="3">
    <source>
        <dbReference type="Proteomes" id="UP000006591"/>
    </source>
</evidence>
<reference evidence="2" key="2">
    <citation type="submission" date="2018-04" db="EMBL/GenBank/DDBJ databases">
        <title>OnivRS2 (Oryza nivara Reference Sequence Version 2).</title>
        <authorList>
            <person name="Zhang J."/>
            <person name="Kudrna D."/>
            <person name="Lee S."/>
            <person name="Talag J."/>
            <person name="Rajasekar S."/>
            <person name="Welchert J."/>
            <person name="Hsing Y.-I."/>
            <person name="Wing R.A."/>
        </authorList>
    </citation>
    <scope>NUCLEOTIDE SEQUENCE [LARGE SCALE GENOMIC DNA]</scope>
    <source>
        <strain evidence="2">SL10</strain>
    </source>
</reference>
<evidence type="ECO:0000313" key="2">
    <source>
        <dbReference type="EnsemblPlants" id="ONIVA05G16060.1"/>
    </source>
</evidence>
<dbReference type="OMA" id="CLMACRR"/>
<dbReference type="EnsemblPlants" id="ONIVA05G16060.1">
    <property type="protein sequence ID" value="ONIVA05G16060.1"/>
    <property type="gene ID" value="ONIVA05G16060"/>
</dbReference>
<evidence type="ECO:0000256" key="1">
    <source>
        <dbReference type="SAM" id="MobiDB-lite"/>
    </source>
</evidence>
<dbReference type="Gramene" id="ONIVA05G16060.1">
    <property type="protein sequence ID" value="ONIVA05G16060.1"/>
    <property type="gene ID" value="ONIVA05G16060"/>
</dbReference>
<feature type="region of interest" description="Disordered" evidence="1">
    <location>
        <begin position="111"/>
        <end position="143"/>
    </location>
</feature>
<name>A0A0E0HE25_ORYNI</name>
<keyword evidence="3" id="KW-1185">Reference proteome</keyword>
<organism evidence="2">
    <name type="scientific">Oryza nivara</name>
    <name type="common">Indian wild rice</name>
    <name type="synonym">Oryza sativa f. spontanea</name>
    <dbReference type="NCBI Taxonomy" id="4536"/>
    <lineage>
        <taxon>Eukaryota</taxon>
        <taxon>Viridiplantae</taxon>
        <taxon>Streptophyta</taxon>
        <taxon>Embryophyta</taxon>
        <taxon>Tracheophyta</taxon>
        <taxon>Spermatophyta</taxon>
        <taxon>Magnoliopsida</taxon>
        <taxon>Liliopsida</taxon>
        <taxon>Poales</taxon>
        <taxon>Poaceae</taxon>
        <taxon>BOP clade</taxon>
        <taxon>Oryzoideae</taxon>
        <taxon>Oryzeae</taxon>
        <taxon>Oryzinae</taxon>
        <taxon>Oryza</taxon>
    </lineage>
</organism>
<evidence type="ECO:0008006" key="4">
    <source>
        <dbReference type="Google" id="ProtNLM"/>
    </source>
</evidence>